<evidence type="ECO:0000313" key="5">
    <source>
        <dbReference type="Proteomes" id="UP001642360"/>
    </source>
</evidence>
<dbReference type="Proteomes" id="UP001642360">
    <property type="component" value="Unassembled WGS sequence"/>
</dbReference>
<keyword evidence="1" id="KW-0539">Nucleus</keyword>
<keyword evidence="3" id="KW-0812">Transmembrane</keyword>
<comment type="function">
    <text evidence="1">Transcription factor that specifically binds AT-rich DNA sequences related to the nuclear matrix attachment regions (MARs).</text>
</comment>
<keyword evidence="1" id="KW-0804">Transcription</keyword>
<organism evidence="4 5">
    <name type="scientific">Ilex paraguariensis</name>
    <name type="common">yerba mate</name>
    <dbReference type="NCBI Taxonomy" id="185542"/>
    <lineage>
        <taxon>Eukaryota</taxon>
        <taxon>Viridiplantae</taxon>
        <taxon>Streptophyta</taxon>
        <taxon>Embryophyta</taxon>
        <taxon>Tracheophyta</taxon>
        <taxon>Spermatophyta</taxon>
        <taxon>Magnoliopsida</taxon>
        <taxon>eudicotyledons</taxon>
        <taxon>Gunneridae</taxon>
        <taxon>Pentapetalae</taxon>
        <taxon>asterids</taxon>
        <taxon>campanulids</taxon>
        <taxon>Aquifoliales</taxon>
        <taxon>Aquifoliaceae</taxon>
        <taxon>Ilex</taxon>
    </lineage>
</organism>
<dbReference type="EMBL" id="CAUOFW020001999">
    <property type="protein sequence ID" value="CAK9150211.1"/>
    <property type="molecule type" value="Genomic_DNA"/>
</dbReference>
<dbReference type="PANTHER" id="PTHR31500">
    <property type="entry name" value="AT-HOOK MOTIF NUCLEAR-LOCALIZED PROTEIN 9"/>
    <property type="match status" value="1"/>
</dbReference>
<dbReference type="PANTHER" id="PTHR31500:SF57">
    <property type="entry name" value="AT-HOOK MOTIF NUCLEAR-LOCALIZED PROTEIN 10"/>
    <property type="match status" value="1"/>
</dbReference>
<dbReference type="GO" id="GO:0005634">
    <property type="term" value="C:nucleus"/>
    <property type="evidence" value="ECO:0007669"/>
    <property type="project" value="UniProtKB-SubCell"/>
</dbReference>
<proteinExistence type="predicted"/>
<feature type="region of interest" description="Disordered" evidence="2">
    <location>
        <begin position="68"/>
        <end position="135"/>
    </location>
</feature>
<feature type="transmembrane region" description="Helical" evidence="3">
    <location>
        <begin position="161"/>
        <end position="184"/>
    </location>
</feature>
<evidence type="ECO:0000256" key="3">
    <source>
        <dbReference type="SAM" id="Phobius"/>
    </source>
</evidence>
<reference evidence="4 5" key="1">
    <citation type="submission" date="2024-02" db="EMBL/GenBank/DDBJ databases">
        <authorList>
            <person name="Vignale AGUSTIN F."/>
            <person name="Sosa J E."/>
            <person name="Modenutti C."/>
        </authorList>
    </citation>
    <scope>NUCLEOTIDE SEQUENCE [LARGE SCALE GENOMIC DNA]</scope>
</reference>
<accession>A0ABC8RZ11</accession>
<keyword evidence="1" id="KW-0805">Transcription regulation</keyword>
<keyword evidence="3" id="KW-1133">Transmembrane helix</keyword>
<protein>
    <recommendedName>
        <fullName evidence="1">AT-hook motif nuclear-localized protein</fullName>
    </recommendedName>
</protein>
<keyword evidence="3" id="KW-0472">Membrane</keyword>
<keyword evidence="1" id="KW-0238">DNA-binding</keyword>
<evidence type="ECO:0000313" key="4">
    <source>
        <dbReference type="EMBL" id="CAK9150211.1"/>
    </source>
</evidence>
<sequence>MSGGESYEVQVQSSMHNVRLGYSGDGSAMYKPMVSSPSPTPTYQLTVSGVGGDGSAVAAAVAAPQPSINTSAGESMKRKRGRPRKYAPDGSMALTVKSTPPLSGTVQPPTPPSAATGAVSASSGKKRGRPFGSGRKHQVAALGSAGVGFTPHIITVKAGEAVFGLALGLVVLGFIGSDWIWSVLLTAGIKGRGGEVCGLCWEYNALLKVRKVTV</sequence>
<feature type="compositionally biased region" description="Basic residues" evidence="2">
    <location>
        <begin position="124"/>
        <end position="135"/>
    </location>
</feature>
<dbReference type="AlphaFoldDB" id="A0ABC8RZ11"/>
<feature type="compositionally biased region" description="Low complexity" evidence="2">
    <location>
        <begin position="113"/>
        <end position="123"/>
    </location>
</feature>
<comment type="domain">
    <text evidence="1">The PPC domain mediates interactions between AHL proteins.</text>
</comment>
<feature type="compositionally biased region" description="Polar residues" evidence="2">
    <location>
        <begin position="96"/>
        <end position="107"/>
    </location>
</feature>
<name>A0ABC8RZ11_9AQUA</name>
<dbReference type="InterPro" id="IPR039605">
    <property type="entry name" value="AHL"/>
</dbReference>
<comment type="caution">
    <text evidence="4">The sequence shown here is derived from an EMBL/GenBank/DDBJ whole genome shotgun (WGS) entry which is preliminary data.</text>
</comment>
<gene>
    <name evidence="4" type="ORF">ILEXP_LOCUS18341</name>
</gene>
<dbReference type="GO" id="GO:0003680">
    <property type="term" value="F:minor groove of adenine-thymine-rich DNA binding"/>
    <property type="evidence" value="ECO:0007669"/>
    <property type="project" value="UniProtKB-UniRule"/>
</dbReference>
<evidence type="ECO:0000256" key="1">
    <source>
        <dbReference type="RuleBase" id="RU367031"/>
    </source>
</evidence>
<keyword evidence="5" id="KW-1185">Reference proteome</keyword>
<evidence type="ECO:0000256" key="2">
    <source>
        <dbReference type="SAM" id="MobiDB-lite"/>
    </source>
</evidence>
<comment type="subcellular location">
    <subcellularLocation>
        <location evidence="1">Nucleus</location>
    </subcellularLocation>
</comment>